<gene>
    <name evidence="6" type="ORF">GCM10010977_24390</name>
</gene>
<dbReference type="PANTHER" id="PTHR30055:SF234">
    <property type="entry name" value="HTH-TYPE TRANSCRIPTIONAL REGULATOR BETI"/>
    <property type="match status" value="1"/>
</dbReference>
<feature type="domain" description="HTH tetR-type" evidence="5">
    <location>
        <begin position="10"/>
        <end position="70"/>
    </location>
</feature>
<dbReference type="InterPro" id="IPR049484">
    <property type="entry name" value="Rv0078-like_C"/>
</dbReference>
<dbReference type="RefSeq" id="WP_188806436.1">
    <property type="nucleotide sequence ID" value="NZ_BAAAOU010000002.1"/>
</dbReference>
<evidence type="ECO:0000313" key="6">
    <source>
        <dbReference type="EMBL" id="GGO47354.1"/>
    </source>
</evidence>
<keyword evidence="1" id="KW-0805">Transcription regulation</keyword>
<evidence type="ECO:0000259" key="5">
    <source>
        <dbReference type="PROSITE" id="PS50977"/>
    </source>
</evidence>
<sequence>MARSSREDAARTWEAILDAATHAFGSQGYSAVSLEGVANSVGVTRGALYNRYPNKRTLFEAVLERVMSSVRDRVEAAVAPGASEMEQLRYGATEFVRASVEPVTCQIMLIDAPAVLGWSRWRELDAQHSRRGLAEGLLELSRDGQLDPSSVDAAAALLSGALNEAALWATEQPELDHALEQIDRNFARMLDALVTAS</sequence>
<proteinExistence type="predicted"/>
<keyword evidence="2 4" id="KW-0238">DNA-binding</keyword>
<evidence type="ECO:0000256" key="4">
    <source>
        <dbReference type="PROSITE-ProRule" id="PRU00335"/>
    </source>
</evidence>
<dbReference type="Pfam" id="PF21351">
    <property type="entry name" value="TetR_C_41"/>
    <property type="match status" value="1"/>
</dbReference>
<name>A0ABQ2M583_9MICC</name>
<evidence type="ECO:0000256" key="2">
    <source>
        <dbReference type="ARBA" id="ARBA00023125"/>
    </source>
</evidence>
<feature type="DNA-binding region" description="H-T-H motif" evidence="4">
    <location>
        <begin position="33"/>
        <end position="52"/>
    </location>
</feature>
<dbReference type="PROSITE" id="PS50977">
    <property type="entry name" value="HTH_TETR_2"/>
    <property type="match status" value="1"/>
</dbReference>
<evidence type="ECO:0000256" key="3">
    <source>
        <dbReference type="ARBA" id="ARBA00023163"/>
    </source>
</evidence>
<keyword evidence="3" id="KW-0804">Transcription</keyword>
<evidence type="ECO:0000313" key="7">
    <source>
        <dbReference type="Proteomes" id="UP000642509"/>
    </source>
</evidence>
<dbReference type="EMBL" id="BMLQ01000007">
    <property type="protein sequence ID" value="GGO47354.1"/>
    <property type="molecule type" value="Genomic_DNA"/>
</dbReference>
<accession>A0ABQ2M583</accession>
<dbReference type="Pfam" id="PF00440">
    <property type="entry name" value="TetR_N"/>
    <property type="match status" value="1"/>
</dbReference>
<dbReference type="InterPro" id="IPR001647">
    <property type="entry name" value="HTH_TetR"/>
</dbReference>
<dbReference type="SUPFAM" id="SSF46689">
    <property type="entry name" value="Homeodomain-like"/>
    <property type="match status" value="1"/>
</dbReference>
<evidence type="ECO:0000256" key="1">
    <source>
        <dbReference type="ARBA" id="ARBA00023015"/>
    </source>
</evidence>
<dbReference type="Gene3D" id="1.10.357.10">
    <property type="entry name" value="Tetracycline Repressor, domain 2"/>
    <property type="match status" value="1"/>
</dbReference>
<organism evidence="6 7">
    <name type="scientific">Citricoccus zhacaiensis</name>
    <dbReference type="NCBI Taxonomy" id="489142"/>
    <lineage>
        <taxon>Bacteria</taxon>
        <taxon>Bacillati</taxon>
        <taxon>Actinomycetota</taxon>
        <taxon>Actinomycetes</taxon>
        <taxon>Micrococcales</taxon>
        <taxon>Micrococcaceae</taxon>
        <taxon>Citricoccus</taxon>
    </lineage>
</organism>
<comment type="caution">
    <text evidence="6">The sequence shown here is derived from an EMBL/GenBank/DDBJ whole genome shotgun (WGS) entry which is preliminary data.</text>
</comment>
<dbReference type="Proteomes" id="UP000642509">
    <property type="component" value="Unassembled WGS sequence"/>
</dbReference>
<keyword evidence="7" id="KW-1185">Reference proteome</keyword>
<reference evidence="7" key="1">
    <citation type="journal article" date="2019" name="Int. J. Syst. Evol. Microbiol.">
        <title>The Global Catalogue of Microorganisms (GCM) 10K type strain sequencing project: providing services to taxonomists for standard genome sequencing and annotation.</title>
        <authorList>
            <consortium name="The Broad Institute Genomics Platform"/>
            <consortium name="The Broad Institute Genome Sequencing Center for Infectious Disease"/>
            <person name="Wu L."/>
            <person name="Ma J."/>
        </authorList>
    </citation>
    <scope>NUCLEOTIDE SEQUENCE [LARGE SCALE GENOMIC DNA]</scope>
    <source>
        <strain evidence="7">CGMCC 1.7064</strain>
    </source>
</reference>
<dbReference type="PRINTS" id="PR00455">
    <property type="entry name" value="HTHTETR"/>
</dbReference>
<dbReference type="PANTHER" id="PTHR30055">
    <property type="entry name" value="HTH-TYPE TRANSCRIPTIONAL REGULATOR RUTR"/>
    <property type="match status" value="1"/>
</dbReference>
<dbReference type="InterPro" id="IPR009057">
    <property type="entry name" value="Homeodomain-like_sf"/>
</dbReference>
<dbReference type="InterPro" id="IPR050109">
    <property type="entry name" value="HTH-type_TetR-like_transc_reg"/>
</dbReference>
<protein>
    <submittedName>
        <fullName evidence="6">TetR family transcriptional regulator</fullName>
    </submittedName>
</protein>